<sequence length="500" mass="55575">MELTGYELSIEDVQRVVKGEIVSISQDSFERMTTARQVVLEALTGDQAIYGLNTGVGKNKDRRIPINDIDHFNRQLIYAHCVGIEPELTIEEVRATMLIHLNNMVKGYSGVQVAIAERLVDFLNLGITPVVNGKGSIGEGDIGILSYIGLALLGEGLVDYQGKRYTAKEVFESLGLKPIHFGAKDGLSVISSNAASFARLALLVPKLERILKWYDLAYGMSLEALDGNTTPLDDSVVRNKALSGHQCSYRHVKCVLEGSYLFEKNSSGVQDPLSFRNVTLIHGAAYDSLSYVKKQLYDEWESSDDNPMVDITTGRILSTPHFETLNVTLAIEMLNVALSHVSNASVQRMIKLGNPDFTGLSRFLTADDSQFFGLQALQKTAMTLDVEIHHACQILSNVSYPLAGEMEDRQTNLPLIIQELEVITEKLYDLLTIELLYATQAIALRFPTEPPLGKLTRKVFHLIFDQYGTLEDQHQLYAVLGGISRKISQMCIHSLFDKEK</sequence>
<dbReference type="PANTHER" id="PTHR10362">
    <property type="entry name" value="HISTIDINE AMMONIA-LYASE"/>
    <property type="match status" value="1"/>
</dbReference>
<dbReference type="GO" id="GO:0004397">
    <property type="term" value="F:histidine ammonia-lyase activity"/>
    <property type="evidence" value="ECO:0007669"/>
    <property type="project" value="UniProtKB-EC"/>
</dbReference>
<dbReference type="EC" id="4.3.1.3" evidence="2"/>
<proteinExistence type="predicted"/>
<dbReference type="CDD" id="cd00332">
    <property type="entry name" value="PAL-HAL"/>
    <property type="match status" value="1"/>
</dbReference>
<reference evidence="2 3" key="1">
    <citation type="submission" date="2021-01" db="EMBL/GenBank/DDBJ databases">
        <title>Genomic Encyclopedia of Type Strains, Phase IV (KMG-IV): sequencing the most valuable type-strain genomes for metagenomic binning, comparative biology and taxonomic classification.</title>
        <authorList>
            <person name="Goeker M."/>
        </authorList>
    </citation>
    <scope>NUCLEOTIDE SEQUENCE [LARGE SCALE GENOMIC DNA]</scope>
    <source>
        <strain evidence="2 3">DSM 27513</strain>
    </source>
</reference>
<organism evidence="2 3">
    <name type="scientific">Streptococcus saliviloxodontae</name>
    <dbReference type="NCBI Taxonomy" id="1349416"/>
    <lineage>
        <taxon>Bacteria</taxon>
        <taxon>Bacillati</taxon>
        <taxon>Bacillota</taxon>
        <taxon>Bacilli</taxon>
        <taxon>Lactobacillales</taxon>
        <taxon>Streptococcaceae</taxon>
        <taxon>Streptococcus</taxon>
    </lineage>
</organism>
<dbReference type="InterPro" id="IPR024083">
    <property type="entry name" value="Fumarase/histidase_N"/>
</dbReference>
<comment type="caution">
    <text evidence="2">The sequence shown here is derived from an EMBL/GenBank/DDBJ whole genome shotgun (WGS) entry which is preliminary data.</text>
</comment>
<evidence type="ECO:0000313" key="3">
    <source>
        <dbReference type="Proteomes" id="UP000809081"/>
    </source>
</evidence>
<dbReference type="EMBL" id="JAFBEI010000007">
    <property type="protein sequence ID" value="MBM7635676.1"/>
    <property type="molecule type" value="Genomic_DNA"/>
</dbReference>
<dbReference type="SUPFAM" id="SSF48557">
    <property type="entry name" value="L-aspartase-like"/>
    <property type="match status" value="1"/>
</dbReference>
<dbReference type="RefSeq" id="WP_205016610.1">
    <property type="nucleotide sequence ID" value="NZ_JAFBEI010000007.1"/>
</dbReference>
<protein>
    <submittedName>
        <fullName evidence="2">Histidine ammonia-lyase</fullName>
        <ecNumber evidence="2">4.3.1.3</ecNumber>
    </submittedName>
</protein>
<keyword evidence="3" id="KW-1185">Reference proteome</keyword>
<dbReference type="InterPro" id="IPR008948">
    <property type="entry name" value="L-Aspartase-like"/>
</dbReference>
<dbReference type="Gene3D" id="1.20.200.10">
    <property type="entry name" value="Fumarase/aspartase (Central domain)"/>
    <property type="match status" value="1"/>
</dbReference>
<evidence type="ECO:0000256" key="1">
    <source>
        <dbReference type="ARBA" id="ARBA00023239"/>
    </source>
</evidence>
<keyword evidence="1 2" id="KW-0456">Lyase</keyword>
<dbReference type="Gene3D" id="1.10.275.10">
    <property type="entry name" value="Fumarase/aspartase (N-terminal domain)"/>
    <property type="match status" value="1"/>
</dbReference>
<accession>A0ABS2PL51</accession>
<name>A0ABS2PL51_9STRE</name>
<dbReference type="Proteomes" id="UP000809081">
    <property type="component" value="Unassembled WGS sequence"/>
</dbReference>
<dbReference type="Pfam" id="PF00221">
    <property type="entry name" value="Lyase_aromatic"/>
    <property type="match status" value="1"/>
</dbReference>
<dbReference type="InterPro" id="IPR001106">
    <property type="entry name" value="Aromatic_Lyase"/>
</dbReference>
<gene>
    <name evidence="2" type="ORF">JOC31_000477</name>
</gene>
<evidence type="ECO:0000313" key="2">
    <source>
        <dbReference type="EMBL" id="MBM7635676.1"/>
    </source>
</evidence>